<name>A0AAD7BJ31_9AGAR</name>
<dbReference type="AlphaFoldDB" id="A0AAD7BJ31"/>
<sequence>MVRSLPDEIIHELLSPALHVPDEEFSATVPHTAYVRPLESASAILLVSKSWLRIATPLLYNVVILRSRGQVQALELALRSRGSDLGRFIKKLRIEGGYTVALEKILAKAKNLTDIALTLELGKGENVKGICQSVRSIMDALEEYIPKWTKLTVFTMRHSPSSTDMGLPVSHNEIFARALKSAPNLRTVVLPGIESPMFEVIGHIPNYLLTLAGIPSLQEIRSDTRARRPMKPQCIRTFQKSPRLAELIDLTLLDAVPKKTFIYPPQLTADPALEDAIWDRVLSFVYATKARRPTAWYHGVVSYDRGDYDDFDGDSMDDFNEWIYRPPRRVRPLLVCKRFLRLGTPYMYGRLMTSTPEKLQTLLHKFDEQPLLGQHVRQLCLNDWAHKNRADTSRLLSHLPRLASLTAEEHDPLVLPWKLFDELSVRCGATLDTFEGLPVEKPEGNKQVDPIVFSRLVNMQFFSWESNVVFYTTKKNTDAFAKLEELMISRADVSFYTVLSRMELPALRCVIFTADKLSSSHVFFKKHGGKLEKLIISDAVFGVDILNYCPSIRVLSIVSNRHLQIRSPIETFKQCDSHPLLERIVFRALSGSVQTDEHGDKHPDKFLSTFDRTLFPSLHEIEHMLFGWNLAEAEMLKHPYVKWAEKFQKEGVELVQSPGENYRPRRLFVSRSSKRRGD</sequence>
<protein>
    <submittedName>
        <fullName evidence="1">Uncharacterized protein</fullName>
    </submittedName>
</protein>
<dbReference type="Proteomes" id="UP001221142">
    <property type="component" value="Unassembled WGS sequence"/>
</dbReference>
<comment type="caution">
    <text evidence="1">The sequence shown here is derived from an EMBL/GenBank/DDBJ whole genome shotgun (WGS) entry which is preliminary data.</text>
</comment>
<proteinExistence type="predicted"/>
<dbReference type="EMBL" id="JARKIF010000015">
    <property type="protein sequence ID" value="KAJ7622520.1"/>
    <property type="molecule type" value="Genomic_DNA"/>
</dbReference>
<accession>A0AAD7BJ31</accession>
<keyword evidence="2" id="KW-1185">Reference proteome</keyword>
<evidence type="ECO:0000313" key="1">
    <source>
        <dbReference type="EMBL" id="KAJ7622520.1"/>
    </source>
</evidence>
<reference evidence="1" key="1">
    <citation type="submission" date="2023-03" db="EMBL/GenBank/DDBJ databases">
        <title>Massive genome expansion in bonnet fungi (Mycena s.s.) driven by repeated elements and novel gene families across ecological guilds.</title>
        <authorList>
            <consortium name="Lawrence Berkeley National Laboratory"/>
            <person name="Harder C.B."/>
            <person name="Miyauchi S."/>
            <person name="Viragh M."/>
            <person name="Kuo A."/>
            <person name="Thoen E."/>
            <person name="Andreopoulos B."/>
            <person name="Lu D."/>
            <person name="Skrede I."/>
            <person name="Drula E."/>
            <person name="Henrissat B."/>
            <person name="Morin E."/>
            <person name="Kohler A."/>
            <person name="Barry K."/>
            <person name="LaButti K."/>
            <person name="Morin E."/>
            <person name="Salamov A."/>
            <person name="Lipzen A."/>
            <person name="Mereny Z."/>
            <person name="Hegedus B."/>
            <person name="Baldrian P."/>
            <person name="Stursova M."/>
            <person name="Weitz H."/>
            <person name="Taylor A."/>
            <person name="Grigoriev I.V."/>
            <person name="Nagy L.G."/>
            <person name="Martin F."/>
            <person name="Kauserud H."/>
        </authorList>
    </citation>
    <scope>NUCLEOTIDE SEQUENCE</scope>
    <source>
        <strain evidence="1">9284</strain>
    </source>
</reference>
<evidence type="ECO:0000313" key="2">
    <source>
        <dbReference type="Proteomes" id="UP001221142"/>
    </source>
</evidence>
<organism evidence="1 2">
    <name type="scientific">Roridomyces roridus</name>
    <dbReference type="NCBI Taxonomy" id="1738132"/>
    <lineage>
        <taxon>Eukaryota</taxon>
        <taxon>Fungi</taxon>
        <taxon>Dikarya</taxon>
        <taxon>Basidiomycota</taxon>
        <taxon>Agaricomycotina</taxon>
        <taxon>Agaricomycetes</taxon>
        <taxon>Agaricomycetidae</taxon>
        <taxon>Agaricales</taxon>
        <taxon>Marasmiineae</taxon>
        <taxon>Mycenaceae</taxon>
        <taxon>Roridomyces</taxon>
    </lineage>
</organism>
<gene>
    <name evidence="1" type="ORF">FB45DRAFT_1061967</name>
</gene>